<dbReference type="RefSeq" id="WP_111398074.1">
    <property type="nucleotide sequence ID" value="NZ_QKYU01000009.1"/>
</dbReference>
<protein>
    <submittedName>
        <fullName evidence="3">Outer membrane lipoprotein SlyB</fullName>
    </submittedName>
</protein>
<organism evidence="3 4">
    <name type="scientific">Humitalea rosea</name>
    <dbReference type="NCBI Taxonomy" id="990373"/>
    <lineage>
        <taxon>Bacteria</taxon>
        <taxon>Pseudomonadati</taxon>
        <taxon>Pseudomonadota</taxon>
        <taxon>Alphaproteobacteria</taxon>
        <taxon>Acetobacterales</taxon>
        <taxon>Roseomonadaceae</taxon>
        <taxon>Humitalea</taxon>
    </lineage>
</organism>
<keyword evidence="3" id="KW-0449">Lipoprotein</keyword>
<feature type="signal peptide" evidence="2">
    <location>
        <begin position="1"/>
        <end position="21"/>
    </location>
</feature>
<evidence type="ECO:0000313" key="3">
    <source>
        <dbReference type="EMBL" id="PZW46615.1"/>
    </source>
</evidence>
<comment type="caution">
    <text evidence="3">The sequence shown here is derived from an EMBL/GenBank/DDBJ whole genome shotgun (WGS) entry which is preliminary data.</text>
</comment>
<keyword evidence="4" id="KW-1185">Reference proteome</keyword>
<dbReference type="OrthoDB" id="8482104at2"/>
<accession>A0A2W7IIB3</accession>
<proteinExistence type="predicted"/>
<feature type="region of interest" description="Disordered" evidence="1">
    <location>
        <begin position="157"/>
        <end position="237"/>
    </location>
</feature>
<feature type="compositionally biased region" description="Pro residues" evidence="1">
    <location>
        <begin position="222"/>
        <end position="237"/>
    </location>
</feature>
<feature type="compositionally biased region" description="Low complexity" evidence="1">
    <location>
        <begin position="196"/>
        <end position="213"/>
    </location>
</feature>
<dbReference type="EMBL" id="QKYU01000009">
    <property type="protein sequence ID" value="PZW46615.1"/>
    <property type="molecule type" value="Genomic_DNA"/>
</dbReference>
<sequence length="237" mass="23405">MRHVFPTLVSLLGLLAVSACAPTYRADTYATRAVQQANPADRGVIIGVRPVRISADGSTGGATGAAAGGLVGSQTPGGGLGSAFGALGGAVFGGLVGTAVERAAGDMEAIEYIIRKPDQKLVAVTQRDETPLPVGTHVLVIAGSQARVVIDYTEQDTPPAAAEPVPVPAPAPAQATSGEPALGIAPTPSVTAAPLASETSAPPQAAAPSASLPDIRGYAAEPPLPAAPPQVTPPPQP</sequence>
<evidence type="ECO:0000313" key="4">
    <source>
        <dbReference type="Proteomes" id="UP000249688"/>
    </source>
</evidence>
<evidence type="ECO:0000256" key="1">
    <source>
        <dbReference type="SAM" id="MobiDB-lite"/>
    </source>
</evidence>
<name>A0A2W7IIB3_9PROT</name>
<dbReference type="AlphaFoldDB" id="A0A2W7IIB3"/>
<feature type="chain" id="PRO_5016152883" evidence="2">
    <location>
        <begin position="22"/>
        <end position="237"/>
    </location>
</feature>
<dbReference type="PROSITE" id="PS51257">
    <property type="entry name" value="PROKAR_LIPOPROTEIN"/>
    <property type="match status" value="1"/>
</dbReference>
<dbReference type="Proteomes" id="UP000249688">
    <property type="component" value="Unassembled WGS sequence"/>
</dbReference>
<reference evidence="3 4" key="1">
    <citation type="submission" date="2018-06" db="EMBL/GenBank/DDBJ databases">
        <title>Genomic Encyclopedia of Archaeal and Bacterial Type Strains, Phase II (KMG-II): from individual species to whole genera.</title>
        <authorList>
            <person name="Goeker M."/>
        </authorList>
    </citation>
    <scope>NUCLEOTIDE SEQUENCE [LARGE SCALE GENOMIC DNA]</scope>
    <source>
        <strain evidence="3 4">DSM 24525</strain>
    </source>
</reference>
<evidence type="ECO:0000256" key="2">
    <source>
        <dbReference type="SAM" id="SignalP"/>
    </source>
</evidence>
<gene>
    <name evidence="3" type="ORF">C8P66_109112</name>
</gene>
<keyword evidence="2" id="KW-0732">Signal</keyword>